<protein>
    <submittedName>
        <fullName evidence="3">Uncharacterized protein conserved in bacteria</fullName>
    </submittedName>
</protein>
<dbReference type="Pfam" id="PF01928">
    <property type="entry name" value="CYTH"/>
    <property type="match status" value="1"/>
</dbReference>
<dbReference type="AlphaFoldDB" id="A0A173UCG9"/>
<evidence type="ECO:0000313" key="3">
    <source>
        <dbReference type="EMBL" id="CUN12519.1"/>
    </source>
</evidence>
<dbReference type="EMBL" id="CYYA01000013">
    <property type="protein sequence ID" value="CUN12519.1"/>
    <property type="molecule type" value="Genomic_DNA"/>
</dbReference>
<organism evidence="3 4">
    <name type="scientific">Eubacterium ramulus</name>
    <dbReference type="NCBI Taxonomy" id="39490"/>
    <lineage>
        <taxon>Bacteria</taxon>
        <taxon>Bacillati</taxon>
        <taxon>Bacillota</taxon>
        <taxon>Clostridia</taxon>
        <taxon>Eubacteriales</taxon>
        <taxon>Eubacteriaceae</taxon>
        <taxon>Eubacterium</taxon>
    </lineage>
</organism>
<proteinExistence type="predicted"/>
<dbReference type="STRING" id="39490.ERS852448_01976"/>
<dbReference type="CDD" id="cd07761">
    <property type="entry name" value="CYTH-like_CthTTM-like"/>
    <property type="match status" value="1"/>
</dbReference>
<dbReference type="SUPFAM" id="SSF55154">
    <property type="entry name" value="CYTH-like phosphatases"/>
    <property type="match status" value="1"/>
</dbReference>
<dbReference type="Proteomes" id="UP000095492">
    <property type="component" value="Unassembled WGS sequence"/>
</dbReference>
<gene>
    <name evidence="3" type="ORF">ERS852448_01976</name>
</gene>
<evidence type="ECO:0000259" key="2">
    <source>
        <dbReference type="PROSITE" id="PS51707"/>
    </source>
</evidence>
<dbReference type="OrthoDB" id="9805588at2"/>
<dbReference type="PANTHER" id="PTHR40114:SF1">
    <property type="entry name" value="SLR0698 PROTEIN"/>
    <property type="match status" value="1"/>
</dbReference>
<feature type="active site" description="Proton acceptor" evidence="1">
    <location>
        <position position="28"/>
    </location>
</feature>
<evidence type="ECO:0000313" key="4">
    <source>
        <dbReference type="Proteomes" id="UP000095492"/>
    </source>
</evidence>
<name>A0A173UCG9_EUBRA</name>
<dbReference type="PROSITE" id="PS51707">
    <property type="entry name" value="CYTH"/>
    <property type="match status" value="1"/>
</dbReference>
<dbReference type="PANTHER" id="PTHR40114">
    <property type="entry name" value="SLR0698 PROTEIN"/>
    <property type="match status" value="1"/>
</dbReference>
<dbReference type="PIRSF" id="PIRSF016487">
    <property type="entry name" value="CYTH_UCP016487"/>
    <property type="match status" value="1"/>
</dbReference>
<dbReference type="SMART" id="SM01118">
    <property type="entry name" value="CYTH"/>
    <property type="match status" value="1"/>
</dbReference>
<dbReference type="Gene3D" id="2.40.320.10">
    <property type="entry name" value="Hypothetical Protein Pfu-838710-001"/>
    <property type="match status" value="1"/>
</dbReference>
<dbReference type="InterPro" id="IPR033469">
    <property type="entry name" value="CYTH-like_dom_sf"/>
</dbReference>
<sequence>MEIERKFLIRQLPEHLEQYPCLQIEQGYLCTNPVVRIRKQDDSYFLTYKSGGLMTREEYNLPLTAESYAHLRKKTDGLLITKKRYCIPLDSYTIELDIFEGDLAPLILAEVEFPSEEEANAFTPPEWFAKDVTYSGKYHNSYMSRYGYQPEDNQ</sequence>
<dbReference type="GeneID" id="97391701"/>
<dbReference type="InterPro" id="IPR012042">
    <property type="entry name" value="NeuTTM/CthTTM-like"/>
</dbReference>
<reference evidence="3 4" key="1">
    <citation type="submission" date="2015-09" db="EMBL/GenBank/DDBJ databases">
        <authorList>
            <consortium name="Pathogen Informatics"/>
        </authorList>
    </citation>
    <scope>NUCLEOTIDE SEQUENCE [LARGE SCALE GENOMIC DNA]</scope>
    <source>
        <strain evidence="3 4">2789STDY5608891</strain>
    </source>
</reference>
<accession>A0A173UCG9</accession>
<evidence type="ECO:0000256" key="1">
    <source>
        <dbReference type="PIRSR" id="PIRSR016487-1"/>
    </source>
</evidence>
<feature type="domain" description="CYTH" evidence="2">
    <location>
        <begin position="1"/>
        <end position="148"/>
    </location>
</feature>
<dbReference type="InterPro" id="IPR023577">
    <property type="entry name" value="CYTH_domain"/>
</dbReference>
<dbReference type="RefSeq" id="WP_055290447.1">
    <property type="nucleotide sequence ID" value="NZ_CP173382.1"/>
</dbReference>